<evidence type="ECO:0000256" key="2">
    <source>
        <dbReference type="ARBA" id="ARBA00004141"/>
    </source>
</evidence>
<keyword evidence="9 15" id="KW-0067">ATP-binding</keyword>
<evidence type="ECO:0000256" key="3">
    <source>
        <dbReference type="ARBA" id="ARBA00012438"/>
    </source>
</evidence>
<comment type="subcellular location">
    <subcellularLocation>
        <location evidence="2">Membrane</location>
        <topology evidence="2">Multi-pass membrane protein</topology>
    </subcellularLocation>
</comment>
<dbReference type="PRINTS" id="PR00344">
    <property type="entry name" value="BCTRLSENSOR"/>
</dbReference>
<evidence type="ECO:0000256" key="1">
    <source>
        <dbReference type="ARBA" id="ARBA00000085"/>
    </source>
</evidence>
<dbReference type="Gene3D" id="3.30.565.10">
    <property type="entry name" value="Histidine kinase-like ATPase, C-terminal domain"/>
    <property type="match status" value="1"/>
</dbReference>
<keyword evidence="7" id="KW-0547">Nucleotide-binding</keyword>
<dbReference type="EC" id="2.7.13.3" evidence="3"/>
<organism evidence="15 16">
    <name type="scientific">Halovenus salina</name>
    <dbReference type="NCBI Taxonomy" id="1510225"/>
    <lineage>
        <taxon>Archaea</taxon>
        <taxon>Methanobacteriati</taxon>
        <taxon>Methanobacteriota</taxon>
        <taxon>Stenosarchaea group</taxon>
        <taxon>Halobacteria</taxon>
        <taxon>Halobacteriales</taxon>
        <taxon>Haloarculaceae</taxon>
        <taxon>Halovenus</taxon>
    </lineage>
</organism>
<accession>A0ABD5W9T7</accession>
<dbReference type="RefSeq" id="WP_267162277.1">
    <property type="nucleotide sequence ID" value="NZ_CP112972.1"/>
</dbReference>
<keyword evidence="10" id="KW-1133">Transmembrane helix</keyword>
<evidence type="ECO:0000256" key="9">
    <source>
        <dbReference type="ARBA" id="ARBA00022840"/>
    </source>
</evidence>
<keyword evidence="8" id="KW-0418">Kinase</keyword>
<dbReference type="PANTHER" id="PTHR42878">
    <property type="entry name" value="TWO-COMPONENT HISTIDINE KINASE"/>
    <property type="match status" value="1"/>
</dbReference>
<keyword evidence="6" id="KW-0812">Transmembrane</keyword>
<dbReference type="InterPro" id="IPR003594">
    <property type="entry name" value="HATPase_dom"/>
</dbReference>
<dbReference type="GO" id="GO:0000160">
    <property type="term" value="P:phosphorelay signal transduction system"/>
    <property type="evidence" value="ECO:0007669"/>
    <property type="project" value="UniProtKB-KW"/>
</dbReference>
<dbReference type="Pfam" id="PF02518">
    <property type="entry name" value="HATPase_c"/>
    <property type="match status" value="1"/>
</dbReference>
<keyword evidence="12" id="KW-0472">Membrane</keyword>
<dbReference type="SUPFAM" id="SSF55785">
    <property type="entry name" value="PYP-like sensor domain (PAS domain)"/>
    <property type="match status" value="1"/>
</dbReference>
<dbReference type="SUPFAM" id="SSF55874">
    <property type="entry name" value="ATPase domain of HSP90 chaperone/DNA topoisomerase II/histidine kinase"/>
    <property type="match status" value="1"/>
</dbReference>
<dbReference type="Proteomes" id="UP001596445">
    <property type="component" value="Unassembled WGS sequence"/>
</dbReference>
<dbReference type="PANTHER" id="PTHR42878:SF7">
    <property type="entry name" value="SENSOR HISTIDINE KINASE GLRK"/>
    <property type="match status" value="1"/>
</dbReference>
<dbReference type="PROSITE" id="PS50112">
    <property type="entry name" value="PAS"/>
    <property type="match status" value="1"/>
</dbReference>
<evidence type="ECO:0000256" key="6">
    <source>
        <dbReference type="ARBA" id="ARBA00022692"/>
    </source>
</evidence>
<dbReference type="GO" id="GO:0016020">
    <property type="term" value="C:membrane"/>
    <property type="evidence" value="ECO:0007669"/>
    <property type="project" value="UniProtKB-SubCell"/>
</dbReference>
<evidence type="ECO:0000256" key="10">
    <source>
        <dbReference type="ARBA" id="ARBA00022989"/>
    </source>
</evidence>
<comment type="caution">
    <text evidence="15">The sequence shown here is derived from an EMBL/GenBank/DDBJ whole genome shotgun (WGS) entry which is preliminary data.</text>
</comment>
<dbReference type="GeneID" id="76631665"/>
<dbReference type="InterPro" id="IPR035965">
    <property type="entry name" value="PAS-like_dom_sf"/>
</dbReference>
<dbReference type="InterPro" id="IPR036097">
    <property type="entry name" value="HisK_dim/P_sf"/>
</dbReference>
<dbReference type="Gene3D" id="3.30.450.20">
    <property type="entry name" value="PAS domain"/>
    <property type="match status" value="1"/>
</dbReference>
<evidence type="ECO:0000256" key="8">
    <source>
        <dbReference type="ARBA" id="ARBA00022777"/>
    </source>
</evidence>
<keyword evidence="5" id="KW-0808">Transferase</keyword>
<evidence type="ECO:0000313" key="16">
    <source>
        <dbReference type="Proteomes" id="UP001596445"/>
    </source>
</evidence>
<evidence type="ECO:0000256" key="5">
    <source>
        <dbReference type="ARBA" id="ARBA00022679"/>
    </source>
</evidence>
<dbReference type="InterPro" id="IPR003661">
    <property type="entry name" value="HisK_dim/P_dom"/>
</dbReference>
<protein>
    <recommendedName>
        <fullName evidence="3">histidine kinase</fullName>
        <ecNumber evidence="3">2.7.13.3</ecNumber>
    </recommendedName>
</protein>
<dbReference type="InterPro" id="IPR036890">
    <property type="entry name" value="HATPase_C_sf"/>
</dbReference>
<evidence type="ECO:0000313" key="15">
    <source>
        <dbReference type="EMBL" id="MFC7059497.1"/>
    </source>
</evidence>
<dbReference type="GO" id="GO:0005524">
    <property type="term" value="F:ATP binding"/>
    <property type="evidence" value="ECO:0007669"/>
    <property type="project" value="UniProtKB-KW"/>
</dbReference>
<evidence type="ECO:0000259" key="14">
    <source>
        <dbReference type="PROSITE" id="PS50112"/>
    </source>
</evidence>
<evidence type="ECO:0000259" key="13">
    <source>
        <dbReference type="PROSITE" id="PS50109"/>
    </source>
</evidence>
<gene>
    <name evidence="15" type="ORF">ACFQQG_16580</name>
</gene>
<comment type="catalytic activity">
    <reaction evidence="1">
        <text>ATP + protein L-histidine = ADP + protein N-phospho-L-histidine.</text>
        <dbReference type="EC" id="2.7.13.3"/>
    </reaction>
</comment>
<dbReference type="InterPro" id="IPR005467">
    <property type="entry name" value="His_kinase_dom"/>
</dbReference>
<dbReference type="SMART" id="SM00388">
    <property type="entry name" value="HisKA"/>
    <property type="match status" value="1"/>
</dbReference>
<feature type="domain" description="Histidine kinase" evidence="13">
    <location>
        <begin position="145"/>
        <end position="352"/>
    </location>
</feature>
<evidence type="ECO:0000256" key="12">
    <source>
        <dbReference type="ARBA" id="ARBA00023136"/>
    </source>
</evidence>
<dbReference type="Pfam" id="PF13426">
    <property type="entry name" value="PAS_9"/>
    <property type="match status" value="1"/>
</dbReference>
<evidence type="ECO:0000256" key="11">
    <source>
        <dbReference type="ARBA" id="ARBA00023012"/>
    </source>
</evidence>
<dbReference type="Pfam" id="PF00512">
    <property type="entry name" value="HisKA"/>
    <property type="match status" value="1"/>
</dbReference>
<dbReference type="InterPro" id="IPR004358">
    <property type="entry name" value="Sig_transdc_His_kin-like_C"/>
</dbReference>
<evidence type="ECO:0000256" key="7">
    <source>
        <dbReference type="ARBA" id="ARBA00022741"/>
    </source>
</evidence>
<proteinExistence type="predicted"/>
<dbReference type="SMART" id="SM00091">
    <property type="entry name" value="PAS"/>
    <property type="match status" value="1"/>
</dbReference>
<keyword evidence="4" id="KW-0597">Phosphoprotein</keyword>
<dbReference type="InterPro" id="IPR000014">
    <property type="entry name" value="PAS"/>
</dbReference>
<dbReference type="Gene3D" id="1.10.287.130">
    <property type="match status" value="1"/>
</dbReference>
<evidence type="ECO:0000256" key="4">
    <source>
        <dbReference type="ARBA" id="ARBA00022553"/>
    </source>
</evidence>
<dbReference type="InterPro" id="IPR050351">
    <property type="entry name" value="BphY/WalK/GraS-like"/>
</dbReference>
<keyword evidence="16" id="KW-1185">Reference proteome</keyword>
<dbReference type="EMBL" id="JBHSZI010000001">
    <property type="protein sequence ID" value="MFC7059497.1"/>
    <property type="molecule type" value="Genomic_DNA"/>
</dbReference>
<dbReference type="CDD" id="cd00130">
    <property type="entry name" value="PAS"/>
    <property type="match status" value="1"/>
</dbReference>
<keyword evidence="11" id="KW-0902">Two-component regulatory system</keyword>
<reference evidence="15 16" key="1">
    <citation type="journal article" date="2019" name="Int. J. Syst. Evol. Microbiol.">
        <title>The Global Catalogue of Microorganisms (GCM) 10K type strain sequencing project: providing services to taxonomists for standard genome sequencing and annotation.</title>
        <authorList>
            <consortium name="The Broad Institute Genomics Platform"/>
            <consortium name="The Broad Institute Genome Sequencing Center for Infectious Disease"/>
            <person name="Wu L."/>
            <person name="Ma J."/>
        </authorList>
    </citation>
    <scope>NUCLEOTIDE SEQUENCE [LARGE SCALE GENOMIC DNA]</scope>
    <source>
        <strain evidence="15 16">JCM 30072</strain>
    </source>
</reference>
<feature type="domain" description="PAS" evidence="14">
    <location>
        <begin position="4"/>
        <end position="75"/>
    </location>
</feature>
<sequence>MAGAREQYKTLFDLAPDPIFVANQSSATIQDANDLAVETLGYSKDQLVGMELLELHPSQQAELYRRLFEQTLSEGTLRTRTLPDGSQLQFVTAEGDRIPIELHARTVAIDGEQLTFGIARDISEQIAVRERVESQRDLLDVLNQVVRHDLRNDLQIVETYTELLDDEIDEDATEYLETIQQCTRNAVEFTQTAGDLAEVIQNPEIERRPTTVRPMLIRQCEELEQMHQNAVISLADSPAEVTVLATELLESVFRNLLQNAVQHTDSDRPSVDILLETDEVNATIRIADNGRGVPDGQKTEIFGKGEKGLESDGSGLGLYLAKTLVNSYGGNIWVEDNDPTGSVFVVELPLADRE</sequence>
<dbReference type="PROSITE" id="PS50109">
    <property type="entry name" value="HIS_KIN"/>
    <property type="match status" value="1"/>
</dbReference>
<dbReference type="SUPFAM" id="SSF47384">
    <property type="entry name" value="Homodimeric domain of signal transducing histidine kinase"/>
    <property type="match status" value="1"/>
</dbReference>
<dbReference type="GO" id="GO:0004673">
    <property type="term" value="F:protein histidine kinase activity"/>
    <property type="evidence" value="ECO:0007669"/>
    <property type="project" value="UniProtKB-EC"/>
</dbReference>
<dbReference type="NCBIfam" id="TIGR00229">
    <property type="entry name" value="sensory_box"/>
    <property type="match status" value="1"/>
</dbReference>
<name>A0ABD5W9T7_9EURY</name>
<dbReference type="AlphaFoldDB" id="A0ABD5W9T7"/>
<dbReference type="SMART" id="SM00387">
    <property type="entry name" value="HATPase_c"/>
    <property type="match status" value="1"/>
</dbReference>